<reference evidence="8 9" key="1">
    <citation type="journal article" date="2016" name="Genome Biol. Evol.">
        <title>Divergent and convergent evolution of fungal pathogenicity.</title>
        <authorList>
            <person name="Shang Y."/>
            <person name="Xiao G."/>
            <person name="Zheng P."/>
            <person name="Cen K."/>
            <person name="Zhan S."/>
            <person name="Wang C."/>
        </authorList>
    </citation>
    <scope>NUCLEOTIDE SEQUENCE [LARGE SCALE GENOMIC DNA]</scope>
    <source>
        <strain evidence="8 9">RCEF 2490</strain>
    </source>
</reference>
<feature type="transmembrane region" description="Helical" evidence="6">
    <location>
        <begin position="319"/>
        <end position="341"/>
    </location>
</feature>
<dbReference type="AlphaFoldDB" id="A0A167XUB6"/>
<sequence length="542" mass="57784">MSSLTSAEKVLLHDQANLLPRRKLIPVLCILAVPSLISFIDQNGISTALPTIARDLDADDTISWAGTSSLIANTTFTMLHGRLSDIFGRKAVFVAAVALLALADLMCGLSRSVTTFYVFRGVAGIGGGGIVNVSMIIVSDVVTLEERGKYQGIISAMVGLGSAAGPFIAAGFVQSAAVSWRGFFYLLAPLGALSALLAAVYLPNKPPTAGFRESLAKVDWLGLLTSSVAVIFLLIPISGVSTFRSPVIVVILVQTFLLGLVYQSYVYYIPLYLQNARDFNVIESALIFSPTVGIQSAAGIAAGYWIARHKRYGIVIKCGFGLWLMLCFALLLSGSGLTLLYGQDTHAGVIVAPLVVLGIGIGLVLQPTLVALQAHSPKSRRAVIISSRNFNRCAGGACGLAISAAVLQAVLRANLPPDYAYLAQSTYNLPDMDDIPAEVVDAYMSASYAVFIYQVPLIGLCFLGTFFIKDRGLTFADEANDEDGKKAKALKDDSDTDLEAGSEASSSRSSVLDPQVKKQQQQQQQQQREGTTVAPVTRTERE</sequence>
<protein>
    <submittedName>
        <fullName evidence="8">Major facilitator superfamily domain, general substrate transporter</fullName>
    </submittedName>
</protein>
<evidence type="ECO:0000256" key="3">
    <source>
        <dbReference type="ARBA" id="ARBA00022989"/>
    </source>
</evidence>
<keyword evidence="4 6" id="KW-0472">Membrane</keyword>
<dbReference type="GO" id="GO:0005886">
    <property type="term" value="C:plasma membrane"/>
    <property type="evidence" value="ECO:0007669"/>
    <property type="project" value="TreeGrafter"/>
</dbReference>
<evidence type="ECO:0000313" key="8">
    <source>
        <dbReference type="EMBL" id="KZZ90477.1"/>
    </source>
</evidence>
<evidence type="ECO:0000256" key="1">
    <source>
        <dbReference type="ARBA" id="ARBA00004141"/>
    </source>
</evidence>
<dbReference type="PANTHER" id="PTHR23501:SF78">
    <property type="entry name" value="MAJOR FACILITATOR SUPERFAMILY (MFS) PROFILE DOMAIN-CONTAINING PROTEIN-RELATED"/>
    <property type="match status" value="1"/>
</dbReference>
<evidence type="ECO:0000313" key="9">
    <source>
        <dbReference type="Proteomes" id="UP000078544"/>
    </source>
</evidence>
<feature type="transmembrane region" description="Helical" evidence="6">
    <location>
        <begin position="182"/>
        <end position="201"/>
    </location>
</feature>
<comment type="subcellular location">
    <subcellularLocation>
        <location evidence="1">Membrane</location>
        <topology evidence="1">Multi-pass membrane protein</topology>
    </subcellularLocation>
</comment>
<feature type="transmembrane region" description="Helical" evidence="6">
    <location>
        <begin position="221"/>
        <end position="240"/>
    </location>
</feature>
<organism evidence="8 9">
    <name type="scientific">Moelleriella libera RCEF 2490</name>
    <dbReference type="NCBI Taxonomy" id="1081109"/>
    <lineage>
        <taxon>Eukaryota</taxon>
        <taxon>Fungi</taxon>
        <taxon>Dikarya</taxon>
        <taxon>Ascomycota</taxon>
        <taxon>Pezizomycotina</taxon>
        <taxon>Sordariomycetes</taxon>
        <taxon>Hypocreomycetidae</taxon>
        <taxon>Hypocreales</taxon>
        <taxon>Clavicipitaceae</taxon>
        <taxon>Moelleriella</taxon>
    </lineage>
</organism>
<name>A0A167XUB6_9HYPO</name>
<accession>A0A167XUB6</accession>
<feature type="transmembrane region" description="Helical" evidence="6">
    <location>
        <begin position="446"/>
        <end position="468"/>
    </location>
</feature>
<evidence type="ECO:0000256" key="5">
    <source>
        <dbReference type="SAM" id="MobiDB-lite"/>
    </source>
</evidence>
<dbReference type="Proteomes" id="UP000078544">
    <property type="component" value="Unassembled WGS sequence"/>
</dbReference>
<dbReference type="Gene3D" id="1.20.1250.20">
    <property type="entry name" value="MFS general substrate transporter like domains"/>
    <property type="match status" value="1"/>
</dbReference>
<dbReference type="GO" id="GO:0022857">
    <property type="term" value="F:transmembrane transporter activity"/>
    <property type="evidence" value="ECO:0007669"/>
    <property type="project" value="InterPro"/>
</dbReference>
<keyword evidence="2 6" id="KW-0812">Transmembrane</keyword>
<keyword evidence="3 6" id="KW-1133">Transmembrane helix</keyword>
<evidence type="ECO:0000256" key="6">
    <source>
        <dbReference type="SAM" id="Phobius"/>
    </source>
</evidence>
<feature type="transmembrane region" description="Helical" evidence="6">
    <location>
        <begin position="393"/>
        <end position="411"/>
    </location>
</feature>
<feature type="transmembrane region" description="Helical" evidence="6">
    <location>
        <begin position="247"/>
        <end position="265"/>
    </location>
</feature>
<dbReference type="PROSITE" id="PS50850">
    <property type="entry name" value="MFS"/>
    <property type="match status" value="1"/>
</dbReference>
<comment type="caution">
    <text evidence="8">The sequence shown here is derived from an EMBL/GenBank/DDBJ whole genome shotgun (WGS) entry which is preliminary data.</text>
</comment>
<feature type="transmembrane region" description="Helical" evidence="6">
    <location>
        <begin position="347"/>
        <end position="372"/>
    </location>
</feature>
<gene>
    <name evidence="8" type="ORF">AAL_07163</name>
</gene>
<dbReference type="InterPro" id="IPR020846">
    <property type="entry name" value="MFS_dom"/>
</dbReference>
<dbReference type="OrthoDB" id="10021397at2759"/>
<dbReference type="InterPro" id="IPR011701">
    <property type="entry name" value="MFS"/>
</dbReference>
<dbReference type="EMBL" id="AZGY01000021">
    <property type="protein sequence ID" value="KZZ90477.1"/>
    <property type="molecule type" value="Genomic_DNA"/>
</dbReference>
<proteinExistence type="predicted"/>
<dbReference type="InterPro" id="IPR036259">
    <property type="entry name" value="MFS_trans_sf"/>
</dbReference>
<feature type="transmembrane region" description="Helical" evidence="6">
    <location>
        <begin position="117"/>
        <end position="138"/>
    </location>
</feature>
<dbReference type="Pfam" id="PF07690">
    <property type="entry name" value="MFS_1"/>
    <property type="match status" value="1"/>
</dbReference>
<feature type="compositionally biased region" description="Low complexity" evidence="5">
    <location>
        <begin position="501"/>
        <end position="510"/>
    </location>
</feature>
<keyword evidence="9" id="KW-1185">Reference proteome</keyword>
<evidence type="ECO:0000259" key="7">
    <source>
        <dbReference type="PROSITE" id="PS50850"/>
    </source>
</evidence>
<evidence type="ECO:0000256" key="2">
    <source>
        <dbReference type="ARBA" id="ARBA00022692"/>
    </source>
</evidence>
<feature type="transmembrane region" description="Helical" evidence="6">
    <location>
        <begin position="150"/>
        <end position="170"/>
    </location>
</feature>
<feature type="transmembrane region" description="Helical" evidence="6">
    <location>
        <begin position="285"/>
        <end position="307"/>
    </location>
</feature>
<feature type="domain" description="Major facilitator superfamily (MFS) profile" evidence="7">
    <location>
        <begin position="27"/>
        <end position="473"/>
    </location>
</feature>
<evidence type="ECO:0000256" key="4">
    <source>
        <dbReference type="ARBA" id="ARBA00023136"/>
    </source>
</evidence>
<feature type="transmembrane region" description="Helical" evidence="6">
    <location>
        <begin position="86"/>
        <end position="105"/>
    </location>
</feature>
<dbReference type="PRINTS" id="PR01036">
    <property type="entry name" value="TCRTETB"/>
</dbReference>
<dbReference type="SUPFAM" id="SSF103473">
    <property type="entry name" value="MFS general substrate transporter"/>
    <property type="match status" value="1"/>
</dbReference>
<feature type="compositionally biased region" description="Basic and acidic residues" evidence="5">
    <location>
        <begin position="482"/>
        <end position="493"/>
    </location>
</feature>
<feature type="region of interest" description="Disordered" evidence="5">
    <location>
        <begin position="481"/>
        <end position="542"/>
    </location>
</feature>
<dbReference type="PANTHER" id="PTHR23501">
    <property type="entry name" value="MAJOR FACILITATOR SUPERFAMILY"/>
    <property type="match status" value="1"/>
</dbReference>